<dbReference type="Proteomes" id="UP000017429">
    <property type="component" value="Chromosome"/>
</dbReference>
<reference evidence="11" key="3">
    <citation type="submission" date="2022-06" db="EMBL/GenBank/DDBJ databases">
        <title>Resources to Facilitate Use of the Altered Schaedler Flora (ASF) Mouse Model to Study Microbiome Function.</title>
        <authorList>
            <person name="Proctor A."/>
            <person name="Parvinroo S."/>
            <person name="Richie T."/>
            <person name="Jia X."/>
            <person name="Lee S.T.M."/>
            <person name="Karp P.D."/>
            <person name="Paley S."/>
            <person name="Kostic A.D."/>
            <person name="Pierre J.F."/>
            <person name="Wannemuehler M.J."/>
            <person name="Phillips G.J."/>
        </authorList>
    </citation>
    <scope>NUCLEOTIDE SEQUENCE</scope>
    <source>
        <strain evidence="11">ASF457</strain>
    </source>
</reference>
<dbReference type="Gene3D" id="3.10.50.40">
    <property type="match status" value="1"/>
</dbReference>
<evidence type="ECO:0000256" key="5">
    <source>
        <dbReference type="ARBA" id="ARBA00022989"/>
    </source>
</evidence>
<dbReference type="Pfam" id="PF13624">
    <property type="entry name" value="SurA_N_3"/>
    <property type="match status" value="1"/>
</dbReference>
<proteinExistence type="inferred from homology"/>
<comment type="subcellular location">
    <subcellularLocation>
        <location evidence="1">Cell inner membrane</location>
        <topology evidence="1">Single-pass type II membrane protein</topology>
        <orientation evidence="1">Periplasmic side</orientation>
    </subcellularLocation>
</comment>
<keyword evidence="12" id="KW-1185">Reference proteome</keyword>
<keyword evidence="5" id="KW-1133">Transmembrane helix</keyword>
<keyword evidence="2" id="KW-1003">Cell membrane</keyword>
<evidence type="ECO:0000256" key="3">
    <source>
        <dbReference type="ARBA" id="ARBA00022519"/>
    </source>
</evidence>
<dbReference type="GO" id="GO:0003755">
    <property type="term" value="F:peptidyl-prolyl cis-trans isomerase activity"/>
    <property type="evidence" value="ECO:0007669"/>
    <property type="project" value="InterPro"/>
</dbReference>
<dbReference type="InterPro" id="IPR027304">
    <property type="entry name" value="Trigger_fact/SurA_dom_sf"/>
</dbReference>
<protein>
    <recommendedName>
        <fullName evidence="9">Periplasmic chaperone PpiD</fullName>
    </recommendedName>
    <alternativeName>
        <fullName evidence="10">Periplasmic folding chaperone</fullName>
    </alternativeName>
</protein>
<dbReference type="KEGG" id="msch:N508_000979"/>
<dbReference type="eggNOG" id="COG0760">
    <property type="taxonomic scope" value="Bacteria"/>
</dbReference>
<evidence type="ECO:0000256" key="4">
    <source>
        <dbReference type="ARBA" id="ARBA00022692"/>
    </source>
</evidence>
<dbReference type="RefSeq" id="WP_023275276.1">
    <property type="nucleotide sequence ID" value="NZ_CP097562.1"/>
</dbReference>
<evidence type="ECO:0000256" key="1">
    <source>
        <dbReference type="ARBA" id="ARBA00004382"/>
    </source>
</evidence>
<dbReference type="EMBL" id="CP097562">
    <property type="protein sequence ID" value="USF23906.1"/>
    <property type="molecule type" value="Genomic_DNA"/>
</dbReference>
<dbReference type="Gene3D" id="1.10.4030.10">
    <property type="entry name" value="Porin chaperone SurA, peptide-binding domain"/>
    <property type="match status" value="1"/>
</dbReference>
<evidence type="ECO:0000256" key="10">
    <source>
        <dbReference type="ARBA" id="ARBA00042775"/>
    </source>
</evidence>
<keyword evidence="6" id="KW-0472">Membrane</keyword>
<sequence length="638" mass="72677">MLSSIRNNRKALSIVLWLVIIAFVATIFVVWGVGEKSNALGYAAKVNDKIITYEEYQTRYKMADDEIRRYGGAVQIENLPARVLQSLINEKLMLIEAERFNIPATDLELVSYIRSIPSFQVNGEFNIDQYEMVLRNNGLNPEQYEKAVKDEIKMRKMTNLIYQTQSIATEKEIENEYNYRKSNITVDYAAIPLNTFEKNIPANTDNASLNEYYNLTKEIYRVPAEIKVKYIAFDKNKFLDEYNVSDEQAKEYYDNNVMLYDKKESADVSLIYIIANNSDNKSMEEAKAKIDEAYSQLQAGKNFAEVADNYTDKNIIPAEGGHIGTVEKGMLEKDIEDTVFSTAVNTYSKPVKVNNGYIIAYLNNLMSAKKYTFEEKKDEIKETIKTSSSAELFNKYLLNEFQKIADRGSITAVQNSNPDYNANITELDFIAENEIFPVTAVAIKPETKNTLYKLNKGELSQIVLDGSMAYIFEIVDRKASYIPKMDEISKQLVIDYKVDKITKEGIKALESDLAGSGFENTASKYNAYIQNVSFVRDSAELEKIFKNDTVLIEQIIKTKNGSFLQKPFLLDNNFYIFKVAKITPPEKSGLENEKETIADYISTIKGNAAVDGFTKKALEKADIKFNQEFLNSMKIIIP</sequence>
<evidence type="ECO:0000256" key="7">
    <source>
        <dbReference type="ARBA" id="ARBA00023186"/>
    </source>
</evidence>
<keyword evidence="3" id="KW-0997">Cell inner membrane</keyword>
<dbReference type="OrthoDB" id="9812372at2"/>
<organism evidence="11 12">
    <name type="scientific">Mucispirillum schaedleri ASF457</name>
    <dbReference type="NCBI Taxonomy" id="1379858"/>
    <lineage>
        <taxon>Bacteria</taxon>
        <taxon>Pseudomonadati</taxon>
        <taxon>Deferribacterota</taxon>
        <taxon>Deferribacteres</taxon>
        <taxon>Deferribacterales</taxon>
        <taxon>Mucispirillaceae</taxon>
        <taxon>Mucispirillum</taxon>
    </lineage>
</organism>
<gene>
    <name evidence="11" type="primary">ppiD</name>
    <name evidence="11" type="ORF">N508_000979</name>
</gene>
<evidence type="ECO:0000256" key="2">
    <source>
        <dbReference type="ARBA" id="ARBA00022475"/>
    </source>
</evidence>
<dbReference type="SUPFAM" id="SSF109998">
    <property type="entry name" value="Triger factor/SurA peptide-binding domain-like"/>
    <property type="match status" value="1"/>
</dbReference>
<keyword evidence="11" id="KW-0413">Isomerase</keyword>
<keyword evidence="4" id="KW-0812">Transmembrane</keyword>
<evidence type="ECO:0000313" key="12">
    <source>
        <dbReference type="Proteomes" id="UP000017429"/>
    </source>
</evidence>
<dbReference type="InterPro" id="IPR052029">
    <property type="entry name" value="PpiD_chaperone"/>
</dbReference>
<evidence type="ECO:0000313" key="11">
    <source>
        <dbReference type="EMBL" id="USF23906.1"/>
    </source>
</evidence>
<name>V2QIL7_9BACT</name>
<evidence type="ECO:0000256" key="8">
    <source>
        <dbReference type="ARBA" id="ARBA00038408"/>
    </source>
</evidence>
<keyword evidence="7" id="KW-0143">Chaperone</keyword>
<evidence type="ECO:0000256" key="6">
    <source>
        <dbReference type="ARBA" id="ARBA00023136"/>
    </source>
</evidence>
<evidence type="ECO:0000256" key="9">
    <source>
        <dbReference type="ARBA" id="ARBA00040743"/>
    </source>
</evidence>
<reference evidence="11" key="2">
    <citation type="submission" date="2022-05" db="EMBL/GenBank/DDBJ databases">
        <authorList>
            <person name="Proctor A.L."/>
            <person name="Phillips G.J."/>
            <person name="Wannemuehler M.J."/>
        </authorList>
    </citation>
    <scope>NUCLEOTIDE SEQUENCE</scope>
    <source>
        <strain evidence="11">ASF457</strain>
    </source>
</reference>
<dbReference type="PROSITE" id="PS50198">
    <property type="entry name" value="PPIC_PPIASE_2"/>
    <property type="match status" value="1"/>
</dbReference>
<dbReference type="SUPFAM" id="SSF54534">
    <property type="entry name" value="FKBP-like"/>
    <property type="match status" value="1"/>
</dbReference>
<reference evidence="11" key="1">
    <citation type="journal article" date="2014" name="Genome Announc.">
        <title>Draft genome sequences of the altered schaedler flora, a defined bacterial community from gnotobiotic mice.</title>
        <authorList>
            <person name="Wannemuehler M.J."/>
            <person name="Overstreet A.M."/>
            <person name="Ward D.V."/>
            <person name="Phillips G.J."/>
        </authorList>
    </citation>
    <scope>NUCLEOTIDE SEQUENCE</scope>
    <source>
        <strain evidence="11">ASF457</strain>
    </source>
</reference>
<dbReference type="PANTHER" id="PTHR47529:SF1">
    <property type="entry name" value="PERIPLASMIC CHAPERONE PPID"/>
    <property type="match status" value="1"/>
</dbReference>
<dbReference type="Pfam" id="PF00639">
    <property type="entry name" value="Rotamase"/>
    <property type="match status" value="1"/>
</dbReference>
<dbReference type="PANTHER" id="PTHR47529">
    <property type="entry name" value="PEPTIDYL-PROLYL CIS-TRANS ISOMERASE D"/>
    <property type="match status" value="1"/>
</dbReference>
<dbReference type="InterPro" id="IPR046357">
    <property type="entry name" value="PPIase_dom_sf"/>
</dbReference>
<dbReference type="InterPro" id="IPR000297">
    <property type="entry name" value="PPIase_PpiC"/>
</dbReference>
<dbReference type="GO" id="GO:0005886">
    <property type="term" value="C:plasma membrane"/>
    <property type="evidence" value="ECO:0007669"/>
    <property type="project" value="UniProtKB-SubCell"/>
</dbReference>
<accession>V2QIL7</accession>
<comment type="similarity">
    <text evidence="8">Belongs to the PpiD chaperone family.</text>
</comment>
<dbReference type="AlphaFoldDB" id="V2QIL7"/>